<comment type="catalytic activity">
    <reaction evidence="7">
        <text>inosine + phosphate = alpha-D-ribose 1-phosphate + hypoxanthine</text>
        <dbReference type="Rhea" id="RHEA:27646"/>
        <dbReference type="ChEBI" id="CHEBI:17368"/>
        <dbReference type="ChEBI" id="CHEBI:17596"/>
        <dbReference type="ChEBI" id="CHEBI:43474"/>
        <dbReference type="ChEBI" id="CHEBI:57720"/>
        <dbReference type="EC" id="2.4.2.1"/>
    </reaction>
</comment>
<dbReference type="PANTHER" id="PTHR11904">
    <property type="entry name" value="METHYLTHIOADENOSINE/PURINE NUCLEOSIDE PHOSPHORYLASE"/>
    <property type="match status" value="1"/>
</dbReference>
<evidence type="ECO:0000256" key="8">
    <source>
        <dbReference type="ARBA" id="ARBA00023929"/>
    </source>
</evidence>
<evidence type="ECO:0000256" key="3">
    <source>
        <dbReference type="ARBA" id="ARBA00011886"/>
    </source>
</evidence>
<dbReference type="GO" id="GO:0004731">
    <property type="term" value="F:purine-nucleoside phosphorylase activity"/>
    <property type="evidence" value="ECO:0007669"/>
    <property type="project" value="UniProtKB-EC"/>
</dbReference>
<dbReference type="GO" id="GO:0005737">
    <property type="term" value="C:cytoplasm"/>
    <property type="evidence" value="ECO:0007669"/>
    <property type="project" value="TreeGrafter"/>
</dbReference>
<comment type="function">
    <text evidence="11">The purine nucleoside phosphorylases catalyze the phosphorolytic breakdown of the N-glycosidic bond in the beta-(deoxy)ribonucleoside molecules, with the formation of the corresponding free purine bases and pentose-1-phosphate.</text>
</comment>
<evidence type="ECO:0000256" key="2">
    <source>
        <dbReference type="ARBA" id="ARBA00006751"/>
    </source>
</evidence>
<gene>
    <name evidence="14" type="ORF">g.8901</name>
</gene>
<dbReference type="EMBL" id="GEDC01028635">
    <property type="protein sequence ID" value="JAS08663.1"/>
    <property type="molecule type" value="Transcribed_RNA"/>
</dbReference>
<dbReference type="PIRSF" id="PIRSF000477">
    <property type="entry name" value="PurNPase"/>
    <property type="match status" value="1"/>
</dbReference>
<feature type="binding site" evidence="12">
    <location>
        <position position="58"/>
    </location>
    <ligand>
        <name>phosphate</name>
        <dbReference type="ChEBI" id="CHEBI:43474"/>
    </ligand>
</feature>
<protein>
    <recommendedName>
        <fullName evidence="4 11">Purine nucleoside phosphorylase</fullName>
        <ecNumber evidence="3 11">2.4.2.1</ecNumber>
    </recommendedName>
    <alternativeName>
        <fullName evidence="11">Inosine-guanosine phosphorylase</fullName>
    </alternativeName>
</protein>
<organism evidence="14">
    <name type="scientific">Clastoptera arizonana</name>
    <name type="common">Arizona spittle bug</name>
    <dbReference type="NCBI Taxonomy" id="38151"/>
    <lineage>
        <taxon>Eukaryota</taxon>
        <taxon>Metazoa</taxon>
        <taxon>Ecdysozoa</taxon>
        <taxon>Arthropoda</taxon>
        <taxon>Hexapoda</taxon>
        <taxon>Insecta</taxon>
        <taxon>Pterygota</taxon>
        <taxon>Neoptera</taxon>
        <taxon>Paraneoptera</taxon>
        <taxon>Hemiptera</taxon>
        <taxon>Auchenorrhyncha</taxon>
        <taxon>Cercopoidea</taxon>
        <taxon>Clastopteridae</taxon>
        <taxon>Clastoptera</taxon>
    </lineage>
</organism>
<reference evidence="14" key="1">
    <citation type="submission" date="2015-12" db="EMBL/GenBank/DDBJ databases">
        <title>De novo transcriptome assembly of four potential Pierce s Disease insect vectors from Arizona vineyards.</title>
        <authorList>
            <person name="Tassone E.E."/>
        </authorList>
    </citation>
    <scope>NUCLEOTIDE SEQUENCE</scope>
</reference>
<dbReference type="Gene3D" id="3.40.50.1580">
    <property type="entry name" value="Nucleoside phosphorylase domain"/>
    <property type="match status" value="1"/>
</dbReference>
<dbReference type="InterPro" id="IPR011268">
    <property type="entry name" value="Purine_phosphorylase"/>
</dbReference>
<dbReference type="CDD" id="cd09009">
    <property type="entry name" value="PNP-EcPNPII_like"/>
    <property type="match status" value="1"/>
</dbReference>
<keyword evidence="6 11" id="KW-0808">Transferase</keyword>
<dbReference type="InterPro" id="IPR011270">
    <property type="entry name" value="Pur_Nuc_Pase_Ino/Guo-sp"/>
</dbReference>
<feature type="binding site" evidence="12">
    <location>
        <position position="268"/>
    </location>
    <ligand>
        <name>a purine D-ribonucleoside</name>
        <dbReference type="ChEBI" id="CHEBI:142355"/>
    </ligand>
</feature>
<feature type="binding site" evidence="12">
    <location>
        <position position="245"/>
    </location>
    <ligand>
        <name>phosphate</name>
        <dbReference type="ChEBI" id="CHEBI:43474"/>
    </ligand>
</feature>
<dbReference type="PANTHER" id="PTHR11904:SF9">
    <property type="entry name" value="PURINE NUCLEOSIDE PHOSPHORYLASE-RELATED"/>
    <property type="match status" value="1"/>
</dbReference>
<dbReference type="InterPro" id="IPR035994">
    <property type="entry name" value="Nucleoside_phosphorylase_sf"/>
</dbReference>
<comment type="pathway">
    <text evidence="1 11">Purine metabolism; purine nucleoside salvage.</text>
</comment>
<accession>A0A1B6C581</accession>
<evidence type="ECO:0000256" key="7">
    <source>
        <dbReference type="ARBA" id="ARBA00023918"/>
    </source>
</evidence>
<evidence type="ECO:0000256" key="9">
    <source>
        <dbReference type="ARBA" id="ARBA00023950"/>
    </source>
</evidence>
<evidence type="ECO:0000313" key="14">
    <source>
        <dbReference type="EMBL" id="JAS08663.1"/>
    </source>
</evidence>
<evidence type="ECO:0000256" key="10">
    <source>
        <dbReference type="ARBA" id="ARBA00023970"/>
    </source>
</evidence>
<dbReference type="AlphaFoldDB" id="A0A1B6C581"/>
<feature type="domain" description="Nucleoside phosphorylase" evidence="13">
    <location>
        <begin position="51"/>
        <end position="304"/>
    </location>
</feature>
<dbReference type="SUPFAM" id="SSF53167">
    <property type="entry name" value="Purine and uridine phosphorylases"/>
    <property type="match status" value="1"/>
</dbReference>
<comment type="similarity">
    <text evidence="2 11">Belongs to the PNP/MTAP phosphorylase family.</text>
</comment>
<evidence type="ECO:0000259" key="13">
    <source>
        <dbReference type="Pfam" id="PF01048"/>
    </source>
</evidence>
<dbReference type="GO" id="GO:0009116">
    <property type="term" value="P:nucleoside metabolic process"/>
    <property type="evidence" value="ECO:0007669"/>
    <property type="project" value="InterPro"/>
</dbReference>
<sequence>MSRVISGYTNGHDKLAVNSELNGSEIVNEYTYEVISQISTFLLDNTKIRPTVGIICGSGLGPLGDALSESVNFPYEKIPYFPQSTVPGHAGRLVFGKIGETSVVCMQGRFHSYEGYVLSKCSMPVRLMKMVGVTTLIVTNAAGGLNLDYKVGDVMIIKDHINYMGFGGNNPLTGPNDDRFGPRFFPMNRAYDFRLRKLAMDTALELGMNDIIREGVYAAIGGPNFETIAECRMLRTCGADAVGMSTIPEVLTAKHCGMTVFGFSLITNKSIVSYDCEDEPNHKEVCDVGKLRGPILKKFVTQIIEKIPSLNQTD</sequence>
<feature type="binding site" evidence="12">
    <location>
        <begin position="109"/>
        <end position="111"/>
    </location>
    <ligand>
        <name>phosphate</name>
        <dbReference type="ChEBI" id="CHEBI:43474"/>
    </ligand>
</feature>
<dbReference type="UniPathway" id="UPA00606"/>
<feature type="binding site" evidence="12">
    <location>
        <position position="141"/>
    </location>
    <ligand>
        <name>phosphate</name>
        <dbReference type="ChEBI" id="CHEBI:43474"/>
    </ligand>
</feature>
<dbReference type="NCBIfam" id="NF006054">
    <property type="entry name" value="PRK08202.1"/>
    <property type="match status" value="1"/>
</dbReference>
<evidence type="ECO:0000256" key="1">
    <source>
        <dbReference type="ARBA" id="ARBA00005058"/>
    </source>
</evidence>
<evidence type="ECO:0000256" key="4">
    <source>
        <dbReference type="ARBA" id="ARBA00013834"/>
    </source>
</evidence>
<proteinExistence type="inferred from homology"/>
<dbReference type="NCBIfam" id="TIGR01700">
    <property type="entry name" value="PNPH"/>
    <property type="match status" value="1"/>
</dbReference>
<dbReference type="InterPro" id="IPR000845">
    <property type="entry name" value="Nucleoside_phosphorylase_d"/>
</dbReference>
<keyword evidence="5 11" id="KW-0328">Glycosyltransferase</keyword>
<dbReference type="EC" id="2.4.2.1" evidence="3 11"/>
<evidence type="ECO:0000256" key="11">
    <source>
        <dbReference type="PIRNR" id="PIRNR000477"/>
    </source>
</evidence>
<evidence type="ECO:0000256" key="6">
    <source>
        <dbReference type="ARBA" id="ARBA00022679"/>
    </source>
</evidence>
<feature type="binding site" evidence="12">
    <location>
        <position position="226"/>
    </location>
    <ligand>
        <name>a purine D-ribonucleoside</name>
        <dbReference type="ChEBI" id="CHEBI:142355"/>
    </ligand>
</feature>
<feature type="binding site" evidence="12">
    <location>
        <position position="89"/>
    </location>
    <ligand>
        <name>phosphate</name>
        <dbReference type="ChEBI" id="CHEBI:43474"/>
    </ligand>
</feature>
<dbReference type="FunFam" id="3.40.50.1580:FF:000004">
    <property type="entry name" value="Purine nucleoside phosphorylase"/>
    <property type="match status" value="1"/>
</dbReference>
<name>A0A1B6C581_9HEMI</name>
<evidence type="ECO:0000256" key="12">
    <source>
        <dbReference type="PIRSR" id="PIRSR000477-2"/>
    </source>
</evidence>
<dbReference type="Pfam" id="PF01048">
    <property type="entry name" value="PNP_UDP_1"/>
    <property type="match status" value="1"/>
</dbReference>
<comment type="catalytic activity">
    <reaction evidence="8">
        <text>2'-deoxyguanosine + phosphate = 2-deoxy-alpha-D-ribose 1-phosphate + guanine</text>
        <dbReference type="Rhea" id="RHEA:27738"/>
        <dbReference type="ChEBI" id="CHEBI:16235"/>
        <dbReference type="ChEBI" id="CHEBI:17172"/>
        <dbReference type="ChEBI" id="CHEBI:43474"/>
        <dbReference type="ChEBI" id="CHEBI:57259"/>
        <dbReference type="EC" id="2.4.2.1"/>
    </reaction>
</comment>
<evidence type="ECO:0000256" key="5">
    <source>
        <dbReference type="ARBA" id="ARBA00022676"/>
    </source>
</evidence>
<comment type="catalytic activity">
    <reaction evidence="9">
        <text>2'-deoxyinosine + phosphate = 2-deoxy-alpha-D-ribose 1-phosphate + hypoxanthine</text>
        <dbReference type="Rhea" id="RHEA:27750"/>
        <dbReference type="ChEBI" id="CHEBI:17368"/>
        <dbReference type="ChEBI" id="CHEBI:28997"/>
        <dbReference type="ChEBI" id="CHEBI:43474"/>
        <dbReference type="ChEBI" id="CHEBI:57259"/>
        <dbReference type="EC" id="2.4.2.1"/>
    </reaction>
</comment>
<dbReference type="NCBIfam" id="TIGR01697">
    <property type="entry name" value="PNPH-PUNA-XAPA"/>
    <property type="match status" value="1"/>
</dbReference>
<dbReference type="GO" id="GO:0047975">
    <property type="term" value="F:guanosine phosphorylase activity"/>
    <property type="evidence" value="ECO:0007669"/>
    <property type="project" value="RHEA"/>
</dbReference>
<comment type="catalytic activity">
    <reaction evidence="10">
        <text>guanosine + phosphate = alpha-D-ribose 1-phosphate + guanine</text>
        <dbReference type="Rhea" id="RHEA:13233"/>
        <dbReference type="ChEBI" id="CHEBI:16235"/>
        <dbReference type="ChEBI" id="CHEBI:16750"/>
        <dbReference type="ChEBI" id="CHEBI:43474"/>
        <dbReference type="ChEBI" id="CHEBI:57720"/>
        <dbReference type="EC" id="2.4.2.1"/>
    </reaction>
</comment>